<accession>A0A5E6Y3E8</accession>
<dbReference type="RefSeq" id="WP_191630271.1">
    <property type="nucleotide sequence ID" value="NZ_CABVGZ010000151.1"/>
</dbReference>
<dbReference type="EMBL" id="CABVGZ010000151">
    <property type="protein sequence ID" value="VVN48010.1"/>
    <property type="molecule type" value="Genomic_DNA"/>
</dbReference>
<protein>
    <submittedName>
        <fullName evidence="1">Uncharacterized protein</fullName>
    </submittedName>
</protein>
<proteinExistence type="predicted"/>
<dbReference type="Proteomes" id="UP000326241">
    <property type="component" value="Unassembled WGS sequence"/>
</dbReference>
<sequence length="54" mass="5791">MTFTACFATPQMVQALALLAVEGNALVREKSRATLRRVLDKLPAGPWLPVLAGP</sequence>
<evidence type="ECO:0000313" key="1">
    <source>
        <dbReference type="EMBL" id="VVN48010.1"/>
    </source>
</evidence>
<gene>
    <name evidence="1" type="ORF">PS624_05991</name>
</gene>
<name>A0A5E6Y3E8_PSEFL</name>
<evidence type="ECO:0000313" key="2">
    <source>
        <dbReference type="Proteomes" id="UP000326241"/>
    </source>
</evidence>
<organism evidence="1 2">
    <name type="scientific">Pseudomonas fluorescens</name>
    <dbReference type="NCBI Taxonomy" id="294"/>
    <lineage>
        <taxon>Bacteria</taxon>
        <taxon>Pseudomonadati</taxon>
        <taxon>Pseudomonadota</taxon>
        <taxon>Gammaproteobacteria</taxon>
        <taxon>Pseudomonadales</taxon>
        <taxon>Pseudomonadaceae</taxon>
        <taxon>Pseudomonas</taxon>
    </lineage>
</organism>
<reference evidence="1 2" key="1">
    <citation type="submission" date="2019-09" db="EMBL/GenBank/DDBJ databases">
        <authorList>
            <person name="Chandra G."/>
            <person name="Truman W A."/>
        </authorList>
    </citation>
    <scope>NUCLEOTIDE SEQUENCE [LARGE SCALE GENOMIC DNA]</scope>
    <source>
        <strain evidence="1">PS624</strain>
    </source>
</reference>
<dbReference type="AlphaFoldDB" id="A0A5E6Y3E8"/>